<evidence type="ECO:0000313" key="3">
    <source>
        <dbReference type="EMBL" id="JAG98205.1"/>
    </source>
</evidence>
<protein>
    <recommendedName>
        <fullName evidence="4">Snakin-2</fullName>
    </recommendedName>
</protein>
<evidence type="ECO:0000256" key="1">
    <source>
        <dbReference type="ARBA" id="ARBA00010582"/>
    </source>
</evidence>
<feature type="signal peptide" evidence="2">
    <location>
        <begin position="1"/>
        <end position="29"/>
    </location>
</feature>
<evidence type="ECO:0000256" key="2">
    <source>
        <dbReference type="SAM" id="SignalP"/>
    </source>
</evidence>
<reference evidence="3" key="1">
    <citation type="submission" date="2015-03" db="EMBL/GenBank/DDBJ databases">
        <title>A transcriptome of Araucaria cunninghamii, an australian fine timber species.</title>
        <authorList>
            <person name="Jing Yi C.J.Y."/>
            <person name="Yin San L.Y.S."/>
            <person name="Abdul Karim S.S."/>
            <person name="Wan Azmi N.N."/>
            <person name="Hercus R.R."/>
            <person name="Croft L.L."/>
        </authorList>
    </citation>
    <scope>NUCLEOTIDE SEQUENCE</scope>
    <source>
        <strain evidence="3">MI0301</strain>
        <tissue evidence="3">Leaf</tissue>
    </source>
</reference>
<proteinExistence type="inferred from homology"/>
<accession>A0A0D6R8F9</accession>
<feature type="chain" id="PRO_5002311879" description="Snakin-2" evidence="2">
    <location>
        <begin position="30"/>
        <end position="115"/>
    </location>
</feature>
<evidence type="ECO:0008006" key="4">
    <source>
        <dbReference type="Google" id="ProtNLM"/>
    </source>
</evidence>
<dbReference type="InterPro" id="IPR003854">
    <property type="entry name" value="GASA"/>
</dbReference>
<comment type="similarity">
    <text evidence="1">Belongs to the GASA family.</text>
</comment>
<sequence length="115" mass="12352">MASLGVITVRKLLLACLVMGLVFQMYTETAQVAAAEYQSVGLQTSGVYRRLLESIDCNSACGQRCKAASRTKICLRACGTCCARCNCVPPGTYGNRDVCPCYATMKTHGGRLKCP</sequence>
<dbReference type="AlphaFoldDB" id="A0A0D6R8F9"/>
<dbReference type="Pfam" id="PF02704">
    <property type="entry name" value="GASA"/>
    <property type="match status" value="1"/>
</dbReference>
<keyword evidence="2" id="KW-0732">Signal</keyword>
<dbReference type="PANTHER" id="PTHR23201">
    <property type="entry name" value="EXTENSIN, PROLINE-RICH PROTEIN"/>
    <property type="match status" value="1"/>
</dbReference>
<dbReference type="EMBL" id="GCKF01027447">
    <property type="protein sequence ID" value="JAG98205.1"/>
    <property type="molecule type" value="Transcribed_RNA"/>
</dbReference>
<dbReference type="PANTHER" id="PTHR23201:SF12">
    <property type="entry name" value="OS05G0432200 PROTEIN"/>
    <property type="match status" value="1"/>
</dbReference>
<organism evidence="3">
    <name type="scientific">Araucaria cunninghamii</name>
    <name type="common">Hoop pine</name>
    <name type="synonym">Moreton Bay pine</name>
    <dbReference type="NCBI Taxonomy" id="56994"/>
    <lineage>
        <taxon>Eukaryota</taxon>
        <taxon>Viridiplantae</taxon>
        <taxon>Streptophyta</taxon>
        <taxon>Embryophyta</taxon>
        <taxon>Tracheophyta</taxon>
        <taxon>Spermatophyta</taxon>
        <taxon>Pinopsida</taxon>
        <taxon>Pinidae</taxon>
        <taxon>Conifers II</taxon>
        <taxon>Araucariales</taxon>
        <taxon>Araucariaceae</taxon>
        <taxon>Araucaria</taxon>
    </lineage>
</organism>
<name>A0A0D6R8F9_ARACU</name>